<evidence type="ECO:0000256" key="6">
    <source>
        <dbReference type="SAM" id="SignalP"/>
    </source>
</evidence>
<feature type="chain" id="PRO_5030525977" evidence="6">
    <location>
        <begin position="24"/>
        <end position="161"/>
    </location>
</feature>
<evidence type="ECO:0000256" key="4">
    <source>
        <dbReference type="PROSITE-ProRule" id="PRU00433"/>
    </source>
</evidence>
<dbReference type="GO" id="GO:0046872">
    <property type="term" value="F:metal ion binding"/>
    <property type="evidence" value="ECO:0007669"/>
    <property type="project" value="UniProtKB-KW"/>
</dbReference>
<dbReference type="SUPFAM" id="SSF46626">
    <property type="entry name" value="Cytochrome c"/>
    <property type="match status" value="1"/>
</dbReference>
<evidence type="ECO:0000256" key="1">
    <source>
        <dbReference type="ARBA" id="ARBA00022617"/>
    </source>
</evidence>
<comment type="caution">
    <text evidence="8">The sequence shown here is derived from an EMBL/GenBank/DDBJ whole genome shotgun (WGS) entry which is preliminary data.</text>
</comment>
<dbReference type="AlphaFoldDB" id="A0A7X0JRG6"/>
<dbReference type="RefSeq" id="WP_166849829.1">
    <property type="nucleotide sequence ID" value="NZ_JAAONY010000001.1"/>
</dbReference>
<sequence>MKTKRITKIALLASGLFCTPLMAETDQAEKHFARCVACHLAEGQGIPGAFPPLKNRLAKMSNSELGRQYVVQVLYGGLMGMITVEGQNYSGVMPAQTGDLSAKEVSELLNYAVNKVDKNGKPENWKPFSEKEVERLSKTKGNPVSNGNLRKQLLENQRDLK</sequence>
<protein>
    <submittedName>
        <fullName evidence="8">Cytochrome c553</fullName>
    </submittedName>
</protein>
<evidence type="ECO:0000256" key="5">
    <source>
        <dbReference type="SAM" id="MobiDB-lite"/>
    </source>
</evidence>
<evidence type="ECO:0000259" key="7">
    <source>
        <dbReference type="PROSITE" id="PS51007"/>
    </source>
</evidence>
<evidence type="ECO:0000313" key="9">
    <source>
        <dbReference type="Proteomes" id="UP000528457"/>
    </source>
</evidence>
<feature type="compositionally biased region" description="Polar residues" evidence="5">
    <location>
        <begin position="139"/>
        <end position="149"/>
    </location>
</feature>
<gene>
    <name evidence="8" type="ORF">HNR48_001226</name>
</gene>
<reference evidence="8 9" key="1">
    <citation type="submission" date="2020-08" db="EMBL/GenBank/DDBJ databases">
        <title>Genomic Encyclopedia of Type Strains, Phase IV (KMG-IV): sequencing the most valuable type-strain genomes for metagenomic binning, comparative biology and taxonomic classification.</title>
        <authorList>
            <person name="Goeker M."/>
        </authorList>
    </citation>
    <scope>NUCLEOTIDE SEQUENCE [LARGE SCALE GENOMIC DNA]</scope>
    <source>
        <strain evidence="8 9">DSM 22368</strain>
    </source>
</reference>
<dbReference type="GO" id="GO:0020037">
    <property type="term" value="F:heme binding"/>
    <property type="evidence" value="ECO:0007669"/>
    <property type="project" value="InterPro"/>
</dbReference>
<dbReference type="Gene3D" id="1.10.760.10">
    <property type="entry name" value="Cytochrome c-like domain"/>
    <property type="match status" value="1"/>
</dbReference>
<dbReference type="EMBL" id="JACHHT010000001">
    <property type="protein sequence ID" value="MBB6520948.1"/>
    <property type="molecule type" value="Genomic_DNA"/>
</dbReference>
<dbReference type="Proteomes" id="UP000528457">
    <property type="component" value="Unassembled WGS sequence"/>
</dbReference>
<keyword evidence="1 4" id="KW-0349">Heme</keyword>
<organism evidence="8 9">
    <name type="scientific">Pseudoteredinibacter isoporae</name>
    <dbReference type="NCBI Taxonomy" id="570281"/>
    <lineage>
        <taxon>Bacteria</taxon>
        <taxon>Pseudomonadati</taxon>
        <taxon>Pseudomonadota</taxon>
        <taxon>Gammaproteobacteria</taxon>
        <taxon>Cellvibrionales</taxon>
        <taxon>Cellvibrionaceae</taxon>
        <taxon>Pseudoteredinibacter</taxon>
    </lineage>
</organism>
<dbReference type="Pfam" id="PF00034">
    <property type="entry name" value="Cytochrom_C"/>
    <property type="match status" value="1"/>
</dbReference>
<feature type="compositionally biased region" description="Basic and acidic residues" evidence="5">
    <location>
        <begin position="152"/>
        <end position="161"/>
    </location>
</feature>
<evidence type="ECO:0000256" key="2">
    <source>
        <dbReference type="ARBA" id="ARBA00022723"/>
    </source>
</evidence>
<feature type="compositionally biased region" description="Basic and acidic residues" evidence="5">
    <location>
        <begin position="120"/>
        <end position="137"/>
    </location>
</feature>
<keyword evidence="6" id="KW-0732">Signal</keyword>
<dbReference type="InterPro" id="IPR036909">
    <property type="entry name" value="Cyt_c-like_dom_sf"/>
</dbReference>
<name>A0A7X0JRG6_9GAMM</name>
<keyword evidence="9" id="KW-1185">Reference proteome</keyword>
<evidence type="ECO:0000313" key="8">
    <source>
        <dbReference type="EMBL" id="MBB6520948.1"/>
    </source>
</evidence>
<dbReference type="GO" id="GO:0009055">
    <property type="term" value="F:electron transfer activity"/>
    <property type="evidence" value="ECO:0007669"/>
    <property type="project" value="InterPro"/>
</dbReference>
<feature type="signal peptide" evidence="6">
    <location>
        <begin position="1"/>
        <end position="23"/>
    </location>
</feature>
<evidence type="ECO:0000256" key="3">
    <source>
        <dbReference type="ARBA" id="ARBA00023004"/>
    </source>
</evidence>
<dbReference type="InParanoid" id="A0A7X0JRG6"/>
<proteinExistence type="predicted"/>
<dbReference type="InterPro" id="IPR009056">
    <property type="entry name" value="Cyt_c-like_dom"/>
</dbReference>
<accession>A0A7X0JRG6</accession>
<keyword evidence="2 4" id="KW-0479">Metal-binding</keyword>
<keyword evidence="3 4" id="KW-0408">Iron</keyword>
<feature type="domain" description="Cytochrome c" evidence="7">
    <location>
        <begin position="23"/>
        <end position="116"/>
    </location>
</feature>
<feature type="region of interest" description="Disordered" evidence="5">
    <location>
        <begin position="120"/>
        <end position="161"/>
    </location>
</feature>
<dbReference type="PROSITE" id="PS51007">
    <property type="entry name" value="CYTC"/>
    <property type="match status" value="1"/>
</dbReference>